<dbReference type="GO" id="GO:0008422">
    <property type="term" value="F:beta-glucosidase activity"/>
    <property type="evidence" value="ECO:0007669"/>
    <property type="project" value="TreeGrafter"/>
</dbReference>
<reference evidence="7" key="3">
    <citation type="submission" date="2015-02" db="UniProtKB">
        <authorList>
            <consortium name="EnsemblProtists"/>
        </authorList>
    </citation>
    <scope>IDENTIFICATION</scope>
    <source>
        <strain evidence="7">DAOM BR144</strain>
    </source>
</reference>
<evidence type="ECO:0000256" key="2">
    <source>
        <dbReference type="ARBA" id="ARBA00022801"/>
    </source>
</evidence>
<keyword evidence="3" id="KW-0326">Glycosidase</keyword>
<dbReference type="HOGENOM" id="CLU_009024_1_0_1"/>
<dbReference type="GO" id="GO:0016042">
    <property type="term" value="P:lipid catabolic process"/>
    <property type="evidence" value="ECO:0007669"/>
    <property type="project" value="UniProtKB-ARBA"/>
</dbReference>
<name>K3WLK7_GLOUD</name>
<dbReference type="PROSITE" id="PS00659">
    <property type="entry name" value="GLYCOSYL_HYDROL_F5"/>
    <property type="match status" value="1"/>
</dbReference>
<dbReference type="Gene3D" id="2.60.40.1180">
    <property type="entry name" value="Golgi alpha-mannosidase II"/>
    <property type="match status" value="1"/>
</dbReference>
<dbReference type="InterPro" id="IPR018087">
    <property type="entry name" value="Glyco_hydro_5_CS"/>
</dbReference>
<keyword evidence="4" id="KW-0472">Membrane</keyword>
<keyword evidence="4" id="KW-1133">Transmembrane helix</keyword>
<keyword evidence="8" id="KW-1185">Reference proteome</keyword>
<dbReference type="InterPro" id="IPR001547">
    <property type="entry name" value="Glyco_hydro_5"/>
</dbReference>
<organism evidence="7 8">
    <name type="scientific">Globisporangium ultimum (strain ATCC 200006 / CBS 805.95 / DAOM BR144)</name>
    <name type="common">Pythium ultimum</name>
    <dbReference type="NCBI Taxonomy" id="431595"/>
    <lineage>
        <taxon>Eukaryota</taxon>
        <taxon>Sar</taxon>
        <taxon>Stramenopiles</taxon>
        <taxon>Oomycota</taxon>
        <taxon>Peronosporomycetes</taxon>
        <taxon>Pythiales</taxon>
        <taxon>Pythiaceae</taxon>
        <taxon>Globisporangium</taxon>
    </lineage>
</organism>
<feature type="transmembrane region" description="Helical" evidence="4">
    <location>
        <begin position="694"/>
        <end position="712"/>
    </location>
</feature>
<dbReference type="Gene3D" id="3.20.20.80">
    <property type="entry name" value="Glycosidases"/>
    <property type="match status" value="1"/>
</dbReference>
<proteinExistence type="inferred from homology"/>
<keyword evidence="2" id="KW-0378">Hydrolase</keyword>
<dbReference type="GO" id="GO:0000272">
    <property type="term" value="P:polysaccharide catabolic process"/>
    <property type="evidence" value="ECO:0007669"/>
    <property type="project" value="InterPro"/>
</dbReference>
<evidence type="ECO:0000313" key="8">
    <source>
        <dbReference type="Proteomes" id="UP000019132"/>
    </source>
</evidence>
<feature type="domain" description="Glycoside hydrolase family 5" evidence="5">
    <location>
        <begin position="84"/>
        <end position="261"/>
    </location>
</feature>
<dbReference type="InterPro" id="IPR013780">
    <property type="entry name" value="Glyco_hydro_b"/>
</dbReference>
<accession>K3WLK7</accession>
<evidence type="ECO:0000256" key="3">
    <source>
        <dbReference type="ARBA" id="ARBA00023295"/>
    </source>
</evidence>
<comment type="similarity">
    <text evidence="1">Belongs to the glycosyl hydrolase 5 (cellulase A) family.</text>
</comment>
<feature type="domain" description="Glycoside hydrolase family 5 C-terminal" evidence="6">
    <location>
        <begin position="585"/>
        <end position="672"/>
    </location>
</feature>
<reference evidence="8" key="1">
    <citation type="journal article" date="2010" name="Genome Biol.">
        <title>Genome sequence of the necrotrophic plant pathogen Pythium ultimum reveals original pathogenicity mechanisms and effector repertoire.</title>
        <authorList>
            <person name="Levesque C.A."/>
            <person name="Brouwer H."/>
            <person name="Cano L."/>
            <person name="Hamilton J.P."/>
            <person name="Holt C."/>
            <person name="Huitema E."/>
            <person name="Raffaele S."/>
            <person name="Robideau G.P."/>
            <person name="Thines M."/>
            <person name="Win J."/>
            <person name="Zerillo M.M."/>
            <person name="Beakes G.W."/>
            <person name="Boore J.L."/>
            <person name="Busam D."/>
            <person name="Dumas B."/>
            <person name="Ferriera S."/>
            <person name="Fuerstenberg S.I."/>
            <person name="Gachon C.M."/>
            <person name="Gaulin E."/>
            <person name="Govers F."/>
            <person name="Grenville-Briggs L."/>
            <person name="Horner N."/>
            <person name="Hostetler J."/>
            <person name="Jiang R.H."/>
            <person name="Johnson J."/>
            <person name="Krajaejun T."/>
            <person name="Lin H."/>
            <person name="Meijer H.J."/>
            <person name="Moore B."/>
            <person name="Morris P."/>
            <person name="Phuntmart V."/>
            <person name="Puiu D."/>
            <person name="Shetty J."/>
            <person name="Stajich J.E."/>
            <person name="Tripathy S."/>
            <person name="Wawra S."/>
            <person name="van West P."/>
            <person name="Whitty B.R."/>
            <person name="Coutinho P.M."/>
            <person name="Henrissat B."/>
            <person name="Martin F."/>
            <person name="Thomas P.D."/>
            <person name="Tyler B.M."/>
            <person name="De Vries R.P."/>
            <person name="Kamoun S."/>
            <person name="Yandell M."/>
            <person name="Tisserat N."/>
            <person name="Buell C.R."/>
        </authorList>
    </citation>
    <scope>NUCLEOTIDE SEQUENCE</scope>
    <source>
        <strain evidence="8">DAOM:BR144</strain>
    </source>
</reference>
<evidence type="ECO:0000313" key="7">
    <source>
        <dbReference type="EnsemblProtists" id="PYU1_T005849"/>
    </source>
</evidence>
<evidence type="ECO:0000259" key="6">
    <source>
        <dbReference type="Pfam" id="PF18564"/>
    </source>
</evidence>
<sequence length="713" mass="80699">MTQLLSLNATDCAGGLFLRHGHFVDAQGRVQLLRGVNLGGASKLPRGYAHRDGVVPLPDDQFLSGNVSFVDRPFPLKDADLHFARLRRWGLTFVRLVVTWEAIEHEGPGMYDREYLAYIRALVAHAANYGILVYIDPHQDVWSRWTGGDGAPLWTMEAVGLEPRHFETTKASLCIETYCKKGSVPQFPKMIWPTNYFKLAAATMFTLFWGGSQFAPSCRVNGVPVQEFLQSHYLNAMAQLAEALRGLKNVVGFGSMNEPSSGYIGVEDLSKCFQSGELKYDFAPTPFQGMCLGEAIPQVVGRWSNGFMQHVLGLPDSKELVDPRGTRAWKPTHRCIWKDEGVWDIDAQGHAKLLRPDYFAHVDFGRDCYVPFAAKFAERIYRILPQTLLFVELPPLEFSSTEFPQIDEHVIPRAVNATHWYDGVTLFLQTWRPWFSVDPKTKMPAFGCAAVRRMHERQLRHIKDYGRLHMNNAPCLIGETGIPYNLNNAKAYRTGDFSAQRDALDHTISCLEANLLSFTLWCYEASNCNKYGDQWNLEDLSLVSLDRQQPKVRDSDDDDELYGKYEAAAGEDDDTSARAVLAFARPHATKIAGIPSKSIFRLNRAKYVLEYASDVGKLSEHIVAPTEIFVPHVQYPRGYDIDVSDGKYDVQGHDGWDTIVYHHDEKHTHHTLVLTTKDPNVERRYKAQERRQQFMVGAAGISLVVILVFLFTR</sequence>
<dbReference type="AlphaFoldDB" id="K3WLK7"/>
<evidence type="ECO:0008006" key="9">
    <source>
        <dbReference type="Google" id="ProtNLM"/>
    </source>
</evidence>
<dbReference type="Proteomes" id="UP000019132">
    <property type="component" value="Unassembled WGS sequence"/>
</dbReference>
<protein>
    <recommendedName>
        <fullName evidence="9">Glycoside hydrolase family 5 domain-containing protein</fullName>
    </recommendedName>
</protein>
<dbReference type="eggNOG" id="ENOG502QPU8">
    <property type="taxonomic scope" value="Eukaryota"/>
</dbReference>
<dbReference type="STRING" id="431595.K3WLK7"/>
<dbReference type="GO" id="GO:1901136">
    <property type="term" value="P:carbohydrate derivative catabolic process"/>
    <property type="evidence" value="ECO:0007669"/>
    <property type="project" value="UniProtKB-ARBA"/>
</dbReference>
<dbReference type="VEuPathDB" id="FungiDB:PYU1_G005837"/>
<dbReference type="InterPro" id="IPR041036">
    <property type="entry name" value="GH5_C"/>
</dbReference>
<dbReference type="InParanoid" id="K3WLK7"/>
<dbReference type="OMA" id="AACRYFA"/>
<evidence type="ECO:0000259" key="5">
    <source>
        <dbReference type="Pfam" id="PF00150"/>
    </source>
</evidence>
<evidence type="ECO:0000256" key="4">
    <source>
        <dbReference type="SAM" id="Phobius"/>
    </source>
</evidence>
<dbReference type="Pfam" id="PF18564">
    <property type="entry name" value="Glyco_hydro_5_C"/>
    <property type="match status" value="1"/>
</dbReference>
<reference evidence="8" key="2">
    <citation type="submission" date="2010-04" db="EMBL/GenBank/DDBJ databases">
        <authorList>
            <person name="Buell R."/>
            <person name="Hamilton J."/>
            <person name="Hostetler J."/>
        </authorList>
    </citation>
    <scope>NUCLEOTIDE SEQUENCE [LARGE SCALE GENOMIC DNA]</scope>
    <source>
        <strain evidence="8">DAOM:BR144</strain>
    </source>
</reference>
<dbReference type="EnsemblProtists" id="PYU1_T005849">
    <property type="protein sequence ID" value="PYU1_T005849"/>
    <property type="gene ID" value="PYU1_G005837"/>
</dbReference>
<dbReference type="InterPro" id="IPR017853">
    <property type="entry name" value="GH"/>
</dbReference>
<keyword evidence="4" id="KW-0812">Transmembrane</keyword>
<dbReference type="PANTHER" id="PTHR31308:SF5">
    <property type="entry name" value="ERGOSTERYL-BETA-GLUCOSIDASE"/>
    <property type="match status" value="1"/>
</dbReference>
<dbReference type="Pfam" id="PF00150">
    <property type="entry name" value="Cellulase"/>
    <property type="match status" value="1"/>
</dbReference>
<dbReference type="SUPFAM" id="SSF51445">
    <property type="entry name" value="(Trans)glycosidases"/>
    <property type="match status" value="1"/>
</dbReference>
<dbReference type="InterPro" id="IPR052066">
    <property type="entry name" value="Glycosphingolipid_Hydrolases"/>
</dbReference>
<dbReference type="PANTHER" id="PTHR31308">
    <property type="match status" value="1"/>
</dbReference>
<evidence type="ECO:0000256" key="1">
    <source>
        <dbReference type="ARBA" id="ARBA00005641"/>
    </source>
</evidence>
<dbReference type="EMBL" id="GL376573">
    <property type="status" value="NOT_ANNOTATED_CDS"/>
    <property type="molecule type" value="Genomic_DNA"/>
</dbReference>